<dbReference type="InterPro" id="IPR009218">
    <property type="entry name" value="HD_phosphohydro"/>
</dbReference>
<proteinExistence type="predicted"/>
<dbReference type="Proteomes" id="UP000599391">
    <property type="component" value="Unassembled WGS sequence"/>
</dbReference>
<dbReference type="PANTHER" id="PTHR21174:SF0">
    <property type="entry name" value="HD PHOSPHOHYDROLASE FAMILY PROTEIN-RELATED"/>
    <property type="match status" value="1"/>
</dbReference>
<evidence type="ECO:0000313" key="2">
    <source>
        <dbReference type="Proteomes" id="UP000599391"/>
    </source>
</evidence>
<protein>
    <recommendedName>
        <fullName evidence="3">Metal-dependent HD superfamily phosphohydrolase</fullName>
    </recommendedName>
</protein>
<dbReference type="AlphaFoldDB" id="A0A8J7HN52"/>
<keyword evidence="2" id="KW-1185">Reference proteome</keyword>
<dbReference type="EMBL" id="JAECZB010000103">
    <property type="protein sequence ID" value="MBH8556026.1"/>
    <property type="molecule type" value="Genomic_DNA"/>
</dbReference>
<reference evidence="1 2" key="1">
    <citation type="journal article" date="2021" name="Int. J. Syst. Evol. Microbiol.">
        <title>Amazonocrinis nigriterrae gen. nov., sp. nov., Atlanticothrix silvestris gen. nov., sp. nov. and Dendronalium phyllosphericum gen. nov., sp. nov., nostocacean cyanobacteria from Brazilian environments.</title>
        <authorList>
            <person name="Alvarenga D.O."/>
            <person name="Andreote A.P.D."/>
            <person name="Branco L.H.Z."/>
            <person name="Delbaje E."/>
            <person name="Cruz R.B."/>
            <person name="Varani A.M."/>
            <person name="Fiore M.F."/>
        </authorList>
    </citation>
    <scope>NUCLEOTIDE SEQUENCE [LARGE SCALE GENOMIC DNA]</scope>
    <source>
        <strain evidence="1 2">CENA357</strain>
    </source>
</reference>
<accession>A0A8J7HN52</accession>
<dbReference type="SUPFAM" id="SSF109604">
    <property type="entry name" value="HD-domain/PDEase-like"/>
    <property type="match status" value="1"/>
</dbReference>
<evidence type="ECO:0008006" key="3">
    <source>
        <dbReference type="Google" id="ProtNLM"/>
    </source>
</evidence>
<organism evidence="1 2">
    <name type="scientific">Atlanticothrix silvestris CENA357</name>
    <dbReference type="NCBI Taxonomy" id="1725252"/>
    <lineage>
        <taxon>Bacteria</taxon>
        <taxon>Bacillati</taxon>
        <taxon>Cyanobacteriota</taxon>
        <taxon>Cyanophyceae</taxon>
        <taxon>Nostocales</taxon>
        <taxon>Nodulariaceae</taxon>
        <taxon>Atlanticothrix</taxon>
        <taxon>Atlanticothrix silvestris</taxon>
    </lineage>
</organism>
<gene>
    <name evidence="1" type="ORF">I8751_27525</name>
</gene>
<sequence>MPAAKLTNILFNQWQQTLQYFEVDQLKVESTFAQLVEAYSTTGRYYHTLQHIHYVLNKIQTLQANTPNLPAVQLAAWFHDAIYDTRALDNEEKSAEYACKLMNNLEIPISYITTVNRLILNTKYHKATADDIDSHILLDADLAILAADSVDYQEYANAIRQEYAWVPETDYVMGRKQVLEKFLQRQYIYFTPLMFEVAEQSARANLQAEIQRLSQGRNT</sequence>
<name>A0A8J7HN52_9CYAN</name>
<evidence type="ECO:0000313" key="1">
    <source>
        <dbReference type="EMBL" id="MBH8556026.1"/>
    </source>
</evidence>
<dbReference type="PIRSF" id="PIRSF035170">
    <property type="entry name" value="HD_phosphohydro"/>
    <property type="match status" value="1"/>
</dbReference>
<comment type="caution">
    <text evidence="1">The sequence shown here is derived from an EMBL/GenBank/DDBJ whole genome shotgun (WGS) entry which is preliminary data.</text>
</comment>
<dbReference type="Gene3D" id="1.10.3210.10">
    <property type="entry name" value="Hypothetical protein af1432"/>
    <property type="match status" value="1"/>
</dbReference>
<dbReference type="RefSeq" id="WP_214442228.1">
    <property type="nucleotide sequence ID" value="NZ_JAECZB010000103.1"/>
</dbReference>
<dbReference type="PANTHER" id="PTHR21174">
    <property type="match status" value="1"/>
</dbReference>